<dbReference type="NCBIfam" id="NF033808">
    <property type="entry name" value="copper_CopD"/>
    <property type="match status" value="1"/>
</dbReference>
<keyword evidence="9" id="KW-1185">Reference proteome</keyword>
<dbReference type="InterPro" id="IPR008457">
    <property type="entry name" value="Cu-R_CopD_dom"/>
</dbReference>
<keyword evidence="3 6" id="KW-0812">Transmembrane</keyword>
<evidence type="ECO:0000256" key="3">
    <source>
        <dbReference type="ARBA" id="ARBA00022692"/>
    </source>
</evidence>
<dbReference type="PANTHER" id="PTHR34820:SF4">
    <property type="entry name" value="INNER MEMBRANE PROTEIN YEBZ"/>
    <property type="match status" value="1"/>
</dbReference>
<keyword evidence="5 6" id="KW-0472">Membrane</keyword>
<dbReference type="PANTHER" id="PTHR34820">
    <property type="entry name" value="INNER MEMBRANE PROTEIN YEBZ"/>
    <property type="match status" value="1"/>
</dbReference>
<accession>A0ABQ6CG02</accession>
<dbReference type="Pfam" id="PF05425">
    <property type="entry name" value="CopD"/>
    <property type="match status" value="1"/>
</dbReference>
<feature type="transmembrane region" description="Helical" evidence="6">
    <location>
        <begin position="155"/>
        <end position="177"/>
    </location>
</feature>
<dbReference type="Proteomes" id="UP001156882">
    <property type="component" value="Unassembled WGS sequence"/>
</dbReference>
<protein>
    <submittedName>
        <fullName evidence="8">Copper resistance protein D</fullName>
    </submittedName>
</protein>
<evidence type="ECO:0000259" key="7">
    <source>
        <dbReference type="Pfam" id="PF05425"/>
    </source>
</evidence>
<evidence type="ECO:0000313" key="8">
    <source>
        <dbReference type="EMBL" id="GLS18608.1"/>
    </source>
</evidence>
<feature type="transmembrane region" description="Helical" evidence="6">
    <location>
        <begin position="15"/>
        <end position="37"/>
    </location>
</feature>
<sequence length="294" mass="30951">MTGLDWASAAARLGLYAPLVFLFGAFAFPVIFARGSLGGLVMERFRRPILPAAILAVLSIAASLPLLAATIDGDWSGAVDSSTLTVLLAIPNIGLVWVARIALAGLLLIWLCFRLAGPSGPFAIATLLLASLALMGHAVMQEGLIGWFHMANHMIHVLAASLWLGSLPPLLVTLTALRDRASRAEAMDALKRFSRVGHGAVAVVLVTGIVNVWLILGQWPLDWSSLYQLLLATKIALVGLMAATALVNRYVFTPRIGGNGEAALRNIARGTVVEILLGGSVLALVAVFGLLEPA</sequence>
<dbReference type="InterPro" id="IPR047689">
    <property type="entry name" value="CopD"/>
</dbReference>
<feature type="domain" description="Copper resistance protein D" evidence="7">
    <location>
        <begin position="189"/>
        <end position="287"/>
    </location>
</feature>
<dbReference type="EMBL" id="BSPC01000014">
    <property type="protein sequence ID" value="GLS18608.1"/>
    <property type="molecule type" value="Genomic_DNA"/>
</dbReference>
<comment type="subcellular location">
    <subcellularLocation>
        <location evidence="1">Cell membrane</location>
        <topology evidence="1">Multi-pass membrane protein</topology>
    </subcellularLocation>
</comment>
<comment type="caution">
    <text evidence="8">The sequence shown here is derived from an EMBL/GenBank/DDBJ whole genome shotgun (WGS) entry which is preliminary data.</text>
</comment>
<name>A0ABQ6CG02_9HYPH</name>
<keyword evidence="4 6" id="KW-1133">Transmembrane helix</keyword>
<evidence type="ECO:0000256" key="6">
    <source>
        <dbReference type="SAM" id="Phobius"/>
    </source>
</evidence>
<keyword evidence="2" id="KW-1003">Cell membrane</keyword>
<evidence type="ECO:0000256" key="4">
    <source>
        <dbReference type="ARBA" id="ARBA00022989"/>
    </source>
</evidence>
<evidence type="ECO:0000256" key="5">
    <source>
        <dbReference type="ARBA" id="ARBA00023136"/>
    </source>
</evidence>
<feature type="transmembrane region" description="Helical" evidence="6">
    <location>
        <begin position="120"/>
        <end position="140"/>
    </location>
</feature>
<proteinExistence type="predicted"/>
<feature type="transmembrane region" description="Helical" evidence="6">
    <location>
        <begin position="49"/>
        <end position="69"/>
    </location>
</feature>
<reference evidence="9" key="1">
    <citation type="journal article" date="2019" name="Int. J. Syst. Evol. Microbiol.">
        <title>The Global Catalogue of Microorganisms (GCM) 10K type strain sequencing project: providing services to taxonomists for standard genome sequencing and annotation.</title>
        <authorList>
            <consortium name="The Broad Institute Genomics Platform"/>
            <consortium name="The Broad Institute Genome Sequencing Center for Infectious Disease"/>
            <person name="Wu L."/>
            <person name="Ma J."/>
        </authorList>
    </citation>
    <scope>NUCLEOTIDE SEQUENCE [LARGE SCALE GENOMIC DNA]</scope>
    <source>
        <strain evidence="9">NBRC 101365</strain>
    </source>
</reference>
<feature type="transmembrane region" description="Helical" evidence="6">
    <location>
        <begin position="198"/>
        <end position="216"/>
    </location>
</feature>
<feature type="transmembrane region" description="Helical" evidence="6">
    <location>
        <begin position="228"/>
        <end position="251"/>
    </location>
</feature>
<dbReference type="RefSeq" id="WP_284311477.1">
    <property type="nucleotide sequence ID" value="NZ_BSPC01000014.1"/>
</dbReference>
<feature type="transmembrane region" description="Helical" evidence="6">
    <location>
        <begin position="89"/>
        <end position="113"/>
    </location>
</feature>
<feature type="transmembrane region" description="Helical" evidence="6">
    <location>
        <begin position="272"/>
        <end position="291"/>
    </location>
</feature>
<organism evidence="8 9">
    <name type="scientific">Labrys miyagiensis</name>
    <dbReference type="NCBI Taxonomy" id="346912"/>
    <lineage>
        <taxon>Bacteria</taxon>
        <taxon>Pseudomonadati</taxon>
        <taxon>Pseudomonadota</taxon>
        <taxon>Alphaproteobacteria</taxon>
        <taxon>Hyphomicrobiales</taxon>
        <taxon>Xanthobacteraceae</taxon>
        <taxon>Labrys</taxon>
    </lineage>
</organism>
<evidence type="ECO:0000256" key="2">
    <source>
        <dbReference type="ARBA" id="ARBA00022475"/>
    </source>
</evidence>
<dbReference type="InterPro" id="IPR032694">
    <property type="entry name" value="CopC/D"/>
</dbReference>
<evidence type="ECO:0000313" key="9">
    <source>
        <dbReference type="Proteomes" id="UP001156882"/>
    </source>
</evidence>
<evidence type="ECO:0000256" key="1">
    <source>
        <dbReference type="ARBA" id="ARBA00004651"/>
    </source>
</evidence>
<gene>
    <name evidence="8" type="ORF">GCM10007874_16250</name>
</gene>